<comment type="caution">
    <text evidence="2">The sequence shown here is derived from an EMBL/GenBank/DDBJ whole genome shotgun (WGS) entry which is preliminary data.</text>
</comment>
<feature type="transmembrane region" description="Helical" evidence="1">
    <location>
        <begin position="182"/>
        <end position="202"/>
    </location>
</feature>
<dbReference type="Proteomes" id="UP000785679">
    <property type="component" value="Unassembled WGS sequence"/>
</dbReference>
<sequence length="219" mass="24451">MLTLPVPISLHEQVQVEIGAPFGTLLLFAGLAFVIFGNPRSKDVLCGFNLASGFFCLAIAFIPSLTQSQVEIKSPFLIILGLSLFVSGWFCKFNQVLTNLFLDLYTSAILLTVIVCNINATPIYIYIIYACVMIIAAFMINEKQRHNEFILFQNAFIGSELIYIAMLMFFTDDENLVSFASLPGQLFVVLGWIIGIIINVMIYGPPENKNVDDNYIPKK</sequence>
<feature type="transmembrane region" description="Helical" evidence="1">
    <location>
        <begin position="149"/>
        <end position="170"/>
    </location>
</feature>
<gene>
    <name evidence="2" type="ORF">FGO68_gene15088</name>
</gene>
<reference evidence="2" key="1">
    <citation type="submission" date="2019-06" db="EMBL/GenBank/DDBJ databases">
        <authorList>
            <person name="Zheng W."/>
        </authorList>
    </citation>
    <scope>NUCLEOTIDE SEQUENCE</scope>
    <source>
        <strain evidence="2">QDHG01</strain>
    </source>
</reference>
<organism evidence="2 3">
    <name type="scientific">Halteria grandinella</name>
    <dbReference type="NCBI Taxonomy" id="5974"/>
    <lineage>
        <taxon>Eukaryota</taxon>
        <taxon>Sar</taxon>
        <taxon>Alveolata</taxon>
        <taxon>Ciliophora</taxon>
        <taxon>Intramacronucleata</taxon>
        <taxon>Spirotrichea</taxon>
        <taxon>Stichotrichia</taxon>
        <taxon>Sporadotrichida</taxon>
        <taxon>Halteriidae</taxon>
        <taxon>Halteria</taxon>
    </lineage>
</organism>
<evidence type="ECO:0000313" key="2">
    <source>
        <dbReference type="EMBL" id="TNV75790.1"/>
    </source>
</evidence>
<keyword evidence="1" id="KW-1133">Transmembrane helix</keyword>
<dbReference type="EMBL" id="RRYP01014820">
    <property type="protein sequence ID" value="TNV75790.1"/>
    <property type="molecule type" value="Genomic_DNA"/>
</dbReference>
<dbReference type="AlphaFoldDB" id="A0A8J8NKA8"/>
<feature type="transmembrane region" description="Helical" evidence="1">
    <location>
        <begin position="20"/>
        <end position="37"/>
    </location>
</feature>
<keyword evidence="1" id="KW-0812">Transmembrane</keyword>
<feature type="transmembrane region" description="Helical" evidence="1">
    <location>
        <begin position="121"/>
        <end position="140"/>
    </location>
</feature>
<evidence type="ECO:0000256" key="1">
    <source>
        <dbReference type="SAM" id="Phobius"/>
    </source>
</evidence>
<evidence type="ECO:0000313" key="3">
    <source>
        <dbReference type="Proteomes" id="UP000785679"/>
    </source>
</evidence>
<feature type="transmembrane region" description="Helical" evidence="1">
    <location>
        <begin position="44"/>
        <end position="66"/>
    </location>
</feature>
<feature type="transmembrane region" description="Helical" evidence="1">
    <location>
        <begin position="97"/>
        <end position="115"/>
    </location>
</feature>
<protein>
    <submittedName>
        <fullName evidence="2">Uncharacterized protein</fullName>
    </submittedName>
</protein>
<keyword evidence="3" id="KW-1185">Reference proteome</keyword>
<proteinExistence type="predicted"/>
<name>A0A8J8NKA8_HALGN</name>
<keyword evidence="1" id="KW-0472">Membrane</keyword>
<feature type="transmembrane region" description="Helical" evidence="1">
    <location>
        <begin position="72"/>
        <end position="90"/>
    </location>
</feature>
<accession>A0A8J8NKA8</accession>